<dbReference type="Gene3D" id="1.20.1580.10">
    <property type="entry name" value="ABC transporter ATPase like domain"/>
    <property type="match status" value="2"/>
</dbReference>
<evidence type="ECO:0000256" key="7">
    <source>
        <dbReference type="ARBA" id="ARBA00022769"/>
    </source>
</evidence>
<evidence type="ECO:0000256" key="14">
    <source>
        <dbReference type="ARBA" id="ARBA00038000"/>
    </source>
</evidence>
<evidence type="ECO:0000256" key="9">
    <source>
        <dbReference type="ARBA" id="ARBA00022833"/>
    </source>
</evidence>
<protein>
    <recommendedName>
        <fullName evidence="15">UvrABC system protein A</fullName>
    </recommendedName>
    <alternativeName>
        <fullName evidence="16">Excinuclease ABC subunit A</fullName>
    </alternativeName>
</protein>
<dbReference type="GO" id="GO:0006281">
    <property type="term" value="P:DNA repair"/>
    <property type="evidence" value="ECO:0007669"/>
    <property type="project" value="UniProtKB-KW"/>
</dbReference>
<feature type="region of interest" description="Disordered" evidence="17">
    <location>
        <begin position="1"/>
        <end position="37"/>
    </location>
</feature>
<dbReference type="InterPro" id="IPR027417">
    <property type="entry name" value="P-loop_NTPase"/>
</dbReference>
<evidence type="ECO:0000256" key="15">
    <source>
        <dbReference type="ARBA" id="ARBA00039316"/>
    </source>
</evidence>
<dbReference type="SUPFAM" id="SSF52540">
    <property type="entry name" value="P-loop containing nucleoside triphosphate hydrolases"/>
    <property type="match status" value="2"/>
</dbReference>
<evidence type="ECO:0000256" key="12">
    <source>
        <dbReference type="ARBA" id="ARBA00023125"/>
    </source>
</evidence>
<sequence>MSDDERGKNLLEHTLVSPDARQTEPVGEARTKAERADGARPPVAEWIRVVGAREHNLANIDVEIPKRRLTVVTGVSGSGKSSLVFDTIAAEAQRQLHETLPAFVRGFLPSYGHPAVDLIENLAAVIMVDQRRLGGGARSTVGTITDIAPLLRLLFSRAGTPHVGTSDAFSFNLPAGMCPACEGLGTITDVDMDAFLDPSRSLNEGALLAPAFKVGTWQWQVYGGSGRFDPDKPVRDYTEEERHALLYGTDGSVRIGTNGQQINATYEGAVVKFRRLYIQKDSAEMGERTRQMAGRFTTSVGCAECGGARLSRAALDCRVRGHGIAELSAMEATRLLDVLATFDLPDVAPVVEALTTRVGHLVDIGLGYLSLDRATDTLSGGESQRIKIVRHLGSTLTDMLYVFDEPSTGLHARDVRRLTDLLLRLRDNGNTVLVVEHDRDVIAAADHVLDIGPEAGSGGGRVVFAGDVAALSSADTPTGRHMRSRTRLKDEVREPTGSLAVVGARAHNLRDLSLEIPTGVLTVVSGVAGSGKSSLVHKVFLAQHPDAIVVDQTAPSANRRSTTATYTGALDPIRKAFAKANGVSPALFSANSAGACPACEGMGVIYTDLSYMAGVVAPCETCEGRRFTSEVLAYRLDGATISDVLEMTVGQACEFFAKNRSVGPILRAVVDVGLDYLRLGQPLTSLSGGECQRIKLASYLHRRGAVYVLDEPTTGLHMSDVARLLGVLDHLVDDRASTVIVIEHDLDVIAHADWVVDLGPDGGSAGGQLMFQGRPADLLSASGSHTATYLRHALGVGGNGASAS</sequence>
<dbReference type="GO" id="GO:0016887">
    <property type="term" value="F:ATP hydrolysis activity"/>
    <property type="evidence" value="ECO:0007669"/>
    <property type="project" value="InterPro"/>
</dbReference>
<keyword evidence="2" id="KW-0963">Cytoplasm</keyword>
<dbReference type="PROSITE" id="PS50893">
    <property type="entry name" value="ABC_TRANSPORTER_2"/>
    <property type="match status" value="1"/>
</dbReference>
<evidence type="ECO:0000313" key="19">
    <source>
        <dbReference type="EMBL" id="SHF16540.1"/>
    </source>
</evidence>
<evidence type="ECO:0000256" key="11">
    <source>
        <dbReference type="ARBA" id="ARBA00022881"/>
    </source>
</evidence>
<keyword evidence="4" id="KW-0677">Repeat</keyword>
<evidence type="ECO:0000256" key="10">
    <source>
        <dbReference type="ARBA" id="ARBA00022840"/>
    </source>
</evidence>
<dbReference type="AlphaFoldDB" id="A0A1M4ZEU7"/>
<keyword evidence="5" id="KW-0547">Nucleotide-binding</keyword>
<evidence type="ECO:0000256" key="4">
    <source>
        <dbReference type="ARBA" id="ARBA00022737"/>
    </source>
</evidence>
<keyword evidence="6" id="KW-0227">DNA damage</keyword>
<feature type="compositionally biased region" description="Basic and acidic residues" evidence="17">
    <location>
        <begin position="27"/>
        <end position="37"/>
    </location>
</feature>
<evidence type="ECO:0000256" key="2">
    <source>
        <dbReference type="ARBA" id="ARBA00022490"/>
    </source>
</evidence>
<dbReference type="InterPro" id="IPR017871">
    <property type="entry name" value="ABC_transporter-like_CS"/>
</dbReference>
<evidence type="ECO:0000259" key="18">
    <source>
        <dbReference type="PROSITE" id="PS50893"/>
    </source>
</evidence>
<keyword evidence="7" id="KW-0228">DNA excision</keyword>
<gene>
    <name evidence="19" type="ORF">SAMN05444320_102713</name>
</gene>
<dbReference type="Gene3D" id="1.10.8.280">
    <property type="entry name" value="ABC transporter ATPase domain-like"/>
    <property type="match status" value="1"/>
</dbReference>
<dbReference type="GO" id="GO:0004518">
    <property type="term" value="F:nuclease activity"/>
    <property type="evidence" value="ECO:0007669"/>
    <property type="project" value="UniProtKB-KW"/>
</dbReference>
<feature type="compositionally biased region" description="Basic and acidic residues" evidence="17">
    <location>
        <begin position="1"/>
        <end position="11"/>
    </location>
</feature>
<dbReference type="EMBL" id="FQVN01000002">
    <property type="protein sequence ID" value="SHF16540.1"/>
    <property type="molecule type" value="Genomic_DNA"/>
</dbReference>
<proteinExistence type="inferred from homology"/>
<evidence type="ECO:0000256" key="16">
    <source>
        <dbReference type="ARBA" id="ARBA00042156"/>
    </source>
</evidence>
<keyword evidence="8" id="KW-0863">Zinc-finger</keyword>
<name>A0A1M4ZEU7_STRHI</name>
<evidence type="ECO:0000256" key="17">
    <source>
        <dbReference type="SAM" id="MobiDB-lite"/>
    </source>
</evidence>
<dbReference type="InterPro" id="IPR041552">
    <property type="entry name" value="UvrA_DNA-bd"/>
</dbReference>
<dbReference type="PANTHER" id="PTHR43152:SF2">
    <property type="entry name" value="DRUG RESISTANCE ABC TRANSPORTER"/>
    <property type="match status" value="1"/>
</dbReference>
<dbReference type="STRING" id="2017.SAMN05444320_102713"/>
<evidence type="ECO:0000256" key="8">
    <source>
        <dbReference type="ARBA" id="ARBA00022771"/>
    </source>
</evidence>
<evidence type="ECO:0000256" key="6">
    <source>
        <dbReference type="ARBA" id="ARBA00022763"/>
    </source>
</evidence>
<dbReference type="Proteomes" id="UP000184501">
    <property type="component" value="Unassembled WGS sequence"/>
</dbReference>
<evidence type="ECO:0000256" key="5">
    <source>
        <dbReference type="ARBA" id="ARBA00022741"/>
    </source>
</evidence>
<dbReference type="PANTHER" id="PTHR43152">
    <property type="entry name" value="UVRABC SYSTEM PROTEIN A"/>
    <property type="match status" value="1"/>
</dbReference>
<keyword evidence="13" id="KW-0234">DNA repair</keyword>
<dbReference type="Pfam" id="PF17755">
    <property type="entry name" value="UvrA_DNA-bind"/>
    <property type="match status" value="1"/>
</dbReference>
<evidence type="ECO:0000256" key="3">
    <source>
        <dbReference type="ARBA" id="ARBA00022723"/>
    </source>
</evidence>
<dbReference type="PROSITE" id="PS00211">
    <property type="entry name" value="ABC_TRANSPORTER_1"/>
    <property type="match status" value="1"/>
</dbReference>
<reference evidence="19 20" key="1">
    <citation type="submission" date="2016-11" db="EMBL/GenBank/DDBJ databases">
        <authorList>
            <person name="Jaros S."/>
            <person name="Januszkiewicz K."/>
            <person name="Wedrychowicz H."/>
        </authorList>
    </citation>
    <scope>NUCLEOTIDE SEQUENCE [LARGE SCALE GENOMIC DNA]</scope>
    <source>
        <strain evidence="19 20">DSM 44523</strain>
    </source>
</reference>
<keyword evidence="11" id="KW-0267">Excision nuclease</keyword>
<evidence type="ECO:0000256" key="1">
    <source>
        <dbReference type="ARBA" id="ARBA00004496"/>
    </source>
</evidence>
<feature type="domain" description="ABC transporter" evidence="18">
    <location>
        <begin position="486"/>
        <end position="791"/>
    </location>
</feature>
<dbReference type="GO" id="GO:0005524">
    <property type="term" value="F:ATP binding"/>
    <property type="evidence" value="ECO:0007669"/>
    <property type="project" value="UniProtKB-KW"/>
</dbReference>
<keyword evidence="9" id="KW-0862">Zinc</keyword>
<evidence type="ECO:0000256" key="13">
    <source>
        <dbReference type="ARBA" id="ARBA00023204"/>
    </source>
</evidence>
<keyword evidence="12" id="KW-0238">DNA-binding</keyword>
<keyword evidence="10" id="KW-0067">ATP-binding</keyword>
<dbReference type="GO" id="GO:0005737">
    <property type="term" value="C:cytoplasm"/>
    <property type="evidence" value="ECO:0007669"/>
    <property type="project" value="UniProtKB-SubCell"/>
</dbReference>
<dbReference type="GO" id="GO:0008270">
    <property type="term" value="F:zinc ion binding"/>
    <property type="evidence" value="ECO:0007669"/>
    <property type="project" value="UniProtKB-KW"/>
</dbReference>
<dbReference type="Gene3D" id="3.40.50.300">
    <property type="entry name" value="P-loop containing nucleotide triphosphate hydrolases"/>
    <property type="match status" value="2"/>
</dbReference>
<accession>A0A1M4ZEU7</accession>
<dbReference type="GO" id="GO:0003677">
    <property type="term" value="F:DNA binding"/>
    <property type="evidence" value="ECO:0007669"/>
    <property type="project" value="UniProtKB-KW"/>
</dbReference>
<keyword evidence="3" id="KW-0479">Metal-binding</keyword>
<comment type="subcellular location">
    <subcellularLocation>
        <location evidence="1">Cytoplasm</location>
    </subcellularLocation>
</comment>
<evidence type="ECO:0000313" key="20">
    <source>
        <dbReference type="Proteomes" id="UP000184501"/>
    </source>
</evidence>
<organism evidence="19 20">
    <name type="scientific">Streptoalloteichus hindustanus</name>
    <dbReference type="NCBI Taxonomy" id="2017"/>
    <lineage>
        <taxon>Bacteria</taxon>
        <taxon>Bacillati</taxon>
        <taxon>Actinomycetota</taxon>
        <taxon>Actinomycetes</taxon>
        <taxon>Pseudonocardiales</taxon>
        <taxon>Pseudonocardiaceae</taxon>
        <taxon>Streptoalloteichus</taxon>
    </lineage>
</organism>
<dbReference type="CDD" id="cd03270">
    <property type="entry name" value="ABC_UvrA_I"/>
    <property type="match status" value="1"/>
</dbReference>
<comment type="similarity">
    <text evidence="14">Belongs to the ABC transporter superfamily. UvrA family.</text>
</comment>
<dbReference type="InterPro" id="IPR003439">
    <property type="entry name" value="ABC_transporter-like_ATP-bd"/>
</dbReference>
<dbReference type="Pfam" id="PF00005">
    <property type="entry name" value="ABC_tran"/>
    <property type="match status" value="1"/>
</dbReference>
<keyword evidence="20" id="KW-1185">Reference proteome</keyword>